<dbReference type="EMBL" id="HG805816">
    <property type="protein sequence ID" value="CDW52146.1"/>
    <property type="molecule type" value="Genomic_DNA"/>
</dbReference>
<accession>A0A077YWK2</accession>
<evidence type="ECO:0000256" key="1">
    <source>
        <dbReference type="ARBA" id="ARBA00005254"/>
    </source>
</evidence>
<dbReference type="STRING" id="36087.A0A077YWK2"/>
<dbReference type="SUPFAM" id="SSF52096">
    <property type="entry name" value="ClpP/crotonase"/>
    <property type="match status" value="1"/>
</dbReference>
<dbReference type="Proteomes" id="UP000030665">
    <property type="component" value="Unassembled WGS sequence"/>
</dbReference>
<evidence type="ECO:0000313" key="2">
    <source>
        <dbReference type="EMBL" id="CDW52146.1"/>
    </source>
</evidence>
<dbReference type="InterPro" id="IPR045002">
    <property type="entry name" value="Ech1-like"/>
</dbReference>
<dbReference type="PANTHER" id="PTHR43149">
    <property type="entry name" value="ENOYL-COA HYDRATASE"/>
    <property type="match status" value="1"/>
</dbReference>
<protein>
    <submittedName>
        <fullName evidence="2">Delta(3' 5') delta(2,4) dienoyl coenzyme a isomer ase</fullName>
    </submittedName>
</protein>
<dbReference type="InterPro" id="IPR029045">
    <property type="entry name" value="ClpP/crotonase-like_dom_sf"/>
</dbReference>
<dbReference type="InterPro" id="IPR001753">
    <property type="entry name" value="Enoyl-CoA_hydra/iso"/>
</dbReference>
<dbReference type="Gene3D" id="3.90.226.10">
    <property type="entry name" value="2-enoyl-CoA Hydratase, Chain A, domain 1"/>
    <property type="match status" value="1"/>
</dbReference>
<reference evidence="2" key="1">
    <citation type="submission" date="2014-01" db="EMBL/GenBank/DDBJ databases">
        <authorList>
            <person name="Aslett M."/>
        </authorList>
    </citation>
    <scope>NUCLEOTIDE SEQUENCE</scope>
</reference>
<sequence>MLPLRLGYRSFCSAIAGLSHFEHLLVNQLRSNVIHVQLNRPEKLNAINETLWQEIGDCFSQLAVHPSCRVVVLSGMGRLFCSGIDFNSFAKLSSIAYNEKLDTARKAFQLRALIEKLQAAFTNIEKCPKPVLCSVHGACIGAGFNLFCSTDIRYCSSDAYFQMKEVQLGFAADVGILQRLPKMIGNHSLMREFAFTGKQLMAEEALRLGLVSRILPSSKEALQAIVDLAENISIQSPVAVQTIKLQLNHARDYPVDVSLQSMVRCVLFITTIFKFAFRLLALRNA</sequence>
<keyword evidence="3" id="KW-1185">Reference proteome</keyword>
<dbReference type="GO" id="GO:0051750">
    <property type="term" value="F:delta(3,5)-delta(2,4)-dienoyl-CoA isomerase activity"/>
    <property type="evidence" value="ECO:0007669"/>
    <property type="project" value="TreeGrafter"/>
</dbReference>
<dbReference type="AlphaFoldDB" id="A0A077YWK2"/>
<dbReference type="CDD" id="cd06558">
    <property type="entry name" value="crotonase-like"/>
    <property type="match status" value="1"/>
</dbReference>
<dbReference type="OrthoDB" id="14970at2759"/>
<dbReference type="PANTHER" id="PTHR43149:SF1">
    <property type="entry name" value="DELTA(3,5)-DELTA(2,4)-DIENOYL-COA ISOMERASE, MITOCHONDRIAL"/>
    <property type="match status" value="1"/>
</dbReference>
<dbReference type="GO" id="GO:0005739">
    <property type="term" value="C:mitochondrion"/>
    <property type="evidence" value="ECO:0007669"/>
    <property type="project" value="TreeGrafter"/>
</dbReference>
<dbReference type="FunFam" id="3.90.226.10:FF:000024">
    <property type="entry name" value="Delta3,5-delta2,4-dienoyl-CoA isomerase"/>
    <property type="match status" value="1"/>
</dbReference>
<dbReference type="Pfam" id="PF00378">
    <property type="entry name" value="ECH_1"/>
    <property type="match status" value="1"/>
</dbReference>
<evidence type="ECO:0000313" key="3">
    <source>
        <dbReference type="Proteomes" id="UP000030665"/>
    </source>
</evidence>
<proteinExistence type="inferred from homology"/>
<gene>
    <name evidence="2" type="ORF">TTRE_0000040501</name>
</gene>
<reference evidence="2" key="2">
    <citation type="submission" date="2014-03" db="EMBL/GenBank/DDBJ databases">
        <title>The whipworm genome and dual-species transcriptomics of an intimate host-pathogen interaction.</title>
        <authorList>
            <person name="Foth B.J."/>
            <person name="Tsai I.J."/>
            <person name="Reid A.J."/>
            <person name="Bancroft A.J."/>
            <person name="Nichol S."/>
            <person name="Tracey A."/>
            <person name="Holroyd N."/>
            <person name="Cotton J.A."/>
            <person name="Stanley E.J."/>
            <person name="Zarowiecki M."/>
            <person name="Liu J.Z."/>
            <person name="Huckvale T."/>
            <person name="Cooper P.J."/>
            <person name="Grencis R.K."/>
            <person name="Berriman M."/>
        </authorList>
    </citation>
    <scope>NUCLEOTIDE SEQUENCE [LARGE SCALE GENOMIC DNA]</scope>
</reference>
<organism evidence="2 3">
    <name type="scientific">Trichuris trichiura</name>
    <name type="common">Whipworm</name>
    <name type="synonym">Trichocephalus trichiurus</name>
    <dbReference type="NCBI Taxonomy" id="36087"/>
    <lineage>
        <taxon>Eukaryota</taxon>
        <taxon>Metazoa</taxon>
        <taxon>Ecdysozoa</taxon>
        <taxon>Nematoda</taxon>
        <taxon>Enoplea</taxon>
        <taxon>Dorylaimia</taxon>
        <taxon>Trichinellida</taxon>
        <taxon>Trichuridae</taxon>
        <taxon>Trichuris</taxon>
    </lineage>
</organism>
<comment type="similarity">
    <text evidence="1">Belongs to the enoyl-CoA hydratase/isomerase family.</text>
</comment>
<name>A0A077YWK2_TRITR</name>